<dbReference type="RefSeq" id="WP_168141462.1">
    <property type="nucleotide sequence ID" value="NZ_CBCSDT010000098.1"/>
</dbReference>
<dbReference type="PANTHER" id="PTHR43777">
    <property type="entry name" value="MOLYBDENUM COFACTOR CYTIDYLYLTRANSFERASE"/>
    <property type="match status" value="1"/>
</dbReference>
<dbReference type="KEGG" id="mfre:EXE63_07865"/>
<keyword evidence="3" id="KW-1185">Reference proteome</keyword>
<evidence type="ECO:0000259" key="1">
    <source>
        <dbReference type="Pfam" id="PF12804"/>
    </source>
</evidence>
<dbReference type="AlphaFoldDB" id="A0A6H0S021"/>
<dbReference type="EMBL" id="CP038799">
    <property type="protein sequence ID" value="QIV80803.1"/>
    <property type="molecule type" value="Genomic_DNA"/>
</dbReference>
<proteinExistence type="predicted"/>
<dbReference type="InterPro" id="IPR025877">
    <property type="entry name" value="MobA-like_NTP_Trfase"/>
</dbReference>
<dbReference type="GO" id="GO:0016779">
    <property type="term" value="F:nucleotidyltransferase activity"/>
    <property type="evidence" value="ECO:0007669"/>
    <property type="project" value="UniProtKB-ARBA"/>
</dbReference>
<dbReference type="SUPFAM" id="SSF53448">
    <property type="entry name" value="Nucleotide-diphospho-sugar transferases"/>
    <property type="match status" value="1"/>
</dbReference>
<dbReference type="Pfam" id="PF12804">
    <property type="entry name" value="NTP_transf_3"/>
    <property type="match status" value="1"/>
</dbReference>
<keyword evidence="2" id="KW-0808">Transferase</keyword>
<organism evidence="2 3">
    <name type="scientific">Mycolicibacterium frederiksbergense</name>
    <dbReference type="NCBI Taxonomy" id="117567"/>
    <lineage>
        <taxon>Bacteria</taxon>
        <taxon>Bacillati</taxon>
        <taxon>Actinomycetota</taxon>
        <taxon>Actinomycetes</taxon>
        <taxon>Mycobacteriales</taxon>
        <taxon>Mycobacteriaceae</taxon>
        <taxon>Mycolicibacterium</taxon>
    </lineage>
</organism>
<gene>
    <name evidence="2" type="ORF">EXE63_07865</name>
</gene>
<dbReference type="InterPro" id="IPR029044">
    <property type="entry name" value="Nucleotide-diphossugar_trans"/>
</dbReference>
<protein>
    <submittedName>
        <fullName evidence="2">Nucleotidyltransferase family protein</fullName>
    </submittedName>
</protein>
<accession>A0A6H0S021</accession>
<feature type="domain" description="MobA-like NTP transferase" evidence="1">
    <location>
        <begin position="9"/>
        <end position="164"/>
    </location>
</feature>
<evidence type="ECO:0000313" key="3">
    <source>
        <dbReference type="Proteomes" id="UP000501849"/>
    </source>
</evidence>
<dbReference type="CDD" id="cd04182">
    <property type="entry name" value="GT_2_like_f"/>
    <property type="match status" value="1"/>
</dbReference>
<name>A0A6H0S021_9MYCO</name>
<dbReference type="Proteomes" id="UP000501849">
    <property type="component" value="Chromosome"/>
</dbReference>
<sequence length="187" mass="18994">MSTDVHAAGVLLAAGAGTRYGMPKVLAVKGDWLRRAVSALDHGGCDEVIVVLGAAGVDTVDLPAPARAVHAADWADGLSASLRSGLSAADAAYAVVHLVDTPDVGADVVARVLEAARSAPSGLARAVYAGRPGHPVVIARRYWPELLTGLSGDVGAGPFLRARSDVVTVECGDLAGGADIDERPERS</sequence>
<dbReference type="PANTHER" id="PTHR43777:SF1">
    <property type="entry name" value="MOLYBDENUM COFACTOR CYTIDYLYLTRANSFERASE"/>
    <property type="match status" value="1"/>
</dbReference>
<reference evidence="2 3" key="1">
    <citation type="submission" date="2019-04" db="EMBL/GenBank/DDBJ databases">
        <title>Draft, Whole-Genome Sequence of the Anthracene-degrading Mycobacterium frederiksbergense LB501T, Isolated from a Polycyclic Aromatic Hydrocarbon (PAH)-Contaminated Soil.</title>
        <authorList>
            <person name="Augelletti F."/>
        </authorList>
    </citation>
    <scope>NUCLEOTIDE SEQUENCE [LARGE SCALE GENOMIC DNA]</scope>
    <source>
        <strain evidence="2 3">LB 501T</strain>
    </source>
</reference>
<dbReference type="Gene3D" id="3.90.550.10">
    <property type="entry name" value="Spore Coat Polysaccharide Biosynthesis Protein SpsA, Chain A"/>
    <property type="match status" value="1"/>
</dbReference>
<evidence type="ECO:0000313" key="2">
    <source>
        <dbReference type="EMBL" id="QIV80803.1"/>
    </source>
</evidence>